<dbReference type="EC" id="4.1.2.20" evidence="1"/>
<dbReference type="GO" id="GO:0008672">
    <property type="term" value="F:2-dehydro-3-deoxyglucarate aldolase activity"/>
    <property type="evidence" value="ECO:0007669"/>
    <property type="project" value="UniProtKB-EC"/>
</dbReference>
<gene>
    <name evidence="1" type="primary">garL_1</name>
    <name evidence="1" type="ORF">NCTC9419_03449</name>
</gene>
<sequence>MNRCHNRFRQSLQQGETLIGCWSALGNPISTEVLDWPVSTGWCWTASMRRMISPPLCRS</sequence>
<evidence type="ECO:0000313" key="1">
    <source>
        <dbReference type="EMBL" id="VEA71875.1"/>
    </source>
</evidence>
<name>A0A447QPC9_SERRU</name>
<evidence type="ECO:0000313" key="2">
    <source>
        <dbReference type="Proteomes" id="UP000271603"/>
    </source>
</evidence>
<dbReference type="Proteomes" id="UP000271603">
    <property type="component" value="Chromosome"/>
</dbReference>
<accession>A0A447QPC9</accession>
<keyword evidence="1" id="KW-0456">Lyase</keyword>
<protein>
    <submittedName>
        <fullName evidence="1">5-keto-4-deoxy-D-glucarate aldolase</fullName>
        <ecNumber evidence="1">4.1.2.20</ecNumber>
    </submittedName>
</protein>
<proteinExistence type="predicted"/>
<reference evidence="1 2" key="1">
    <citation type="submission" date="2018-12" db="EMBL/GenBank/DDBJ databases">
        <authorList>
            <consortium name="Pathogen Informatics"/>
        </authorList>
    </citation>
    <scope>NUCLEOTIDE SEQUENCE [LARGE SCALE GENOMIC DNA]</scope>
    <source>
        <strain evidence="1 2">NCTC9419</strain>
    </source>
</reference>
<dbReference type="EMBL" id="LR134155">
    <property type="protein sequence ID" value="VEA71875.1"/>
    <property type="molecule type" value="Genomic_DNA"/>
</dbReference>
<organism evidence="1 2">
    <name type="scientific">Serratia rubidaea</name>
    <name type="common">Serratia marinorubra</name>
    <dbReference type="NCBI Taxonomy" id="61652"/>
    <lineage>
        <taxon>Bacteria</taxon>
        <taxon>Pseudomonadati</taxon>
        <taxon>Pseudomonadota</taxon>
        <taxon>Gammaproteobacteria</taxon>
        <taxon>Enterobacterales</taxon>
        <taxon>Yersiniaceae</taxon>
        <taxon>Serratia</taxon>
    </lineage>
</organism>
<dbReference type="AlphaFoldDB" id="A0A447QPC9"/>